<dbReference type="RefSeq" id="WP_288185157.1">
    <property type="nucleotide sequence ID" value="NZ_LT608335.1"/>
</dbReference>
<evidence type="ECO:0000313" key="2">
    <source>
        <dbReference type="EMBL" id="SCM82491.1"/>
    </source>
</evidence>
<keyword evidence="1" id="KW-1133">Transmembrane helix</keyword>
<feature type="transmembrane region" description="Helical" evidence="1">
    <location>
        <begin position="101"/>
        <end position="131"/>
    </location>
</feature>
<organism evidence="2">
    <name type="scientific">uncultured Sporomusa sp</name>
    <dbReference type="NCBI Taxonomy" id="307249"/>
    <lineage>
        <taxon>Bacteria</taxon>
        <taxon>Bacillati</taxon>
        <taxon>Bacillota</taxon>
        <taxon>Negativicutes</taxon>
        <taxon>Selenomonadales</taxon>
        <taxon>Sporomusaceae</taxon>
        <taxon>Sporomusa</taxon>
        <taxon>environmental samples</taxon>
    </lineage>
</organism>
<keyword evidence="1" id="KW-0472">Membrane</keyword>
<keyword evidence="1" id="KW-0812">Transmembrane</keyword>
<gene>
    <name evidence="2" type="ORF">KL86SPO_50262</name>
</gene>
<evidence type="ECO:0000256" key="1">
    <source>
        <dbReference type="SAM" id="Phobius"/>
    </source>
</evidence>
<reference evidence="2" key="1">
    <citation type="submission" date="2016-08" db="EMBL/GenBank/DDBJ databases">
        <authorList>
            <person name="Seilhamer J.J."/>
        </authorList>
    </citation>
    <scope>NUCLEOTIDE SEQUENCE</scope>
    <source>
        <strain evidence="2">86</strain>
    </source>
</reference>
<feature type="transmembrane region" description="Helical" evidence="1">
    <location>
        <begin position="29"/>
        <end position="55"/>
    </location>
</feature>
<dbReference type="EMBL" id="FMJE01000005">
    <property type="protein sequence ID" value="SCM82491.1"/>
    <property type="molecule type" value="Genomic_DNA"/>
</dbReference>
<accession>A0A212LY93</accession>
<name>A0A212LY93_9FIRM</name>
<protein>
    <submittedName>
        <fullName evidence="2">Uncharacterized protein</fullName>
    </submittedName>
</protein>
<feature type="transmembrane region" description="Helical" evidence="1">
    <location>
        <begin position="67"/>
        <end position="89"/>
    </location>
</feature>
<dbReference type="AlphaFoldDB" id="A0A212LY93"/>
<proteinExistence type="predicted"/>
<sequence>MNNFDAKLGELCAKLPALSPGGKQTAAKIIPWLLMGFGAFGFLTWLSSLQAFFAFSGLAQAAFPGGLLLLSWLTAPLLQLLAVVSGYLLLQQRPLGWQLAFYSLLAGAIISLLSVMPLGLLLHVLFGYFLLQIREFYHEQPAAK</sequence>